<dbReference type="AlphaFoldDB" id="A0A1Y1LTH9"/>
<evidence type="ECO:0000313" key="1">
    <source>
        <dbReference type="EMBL" id="JAV75205.1"/>
    </source>
</evidence>
<protein>
    <submittedName>
        <fullName evidence="1">Uncharacterized protein</fullName>
    </submittedName>
</protein>
<reference evidence="1" key="1">
    <citation type="journal article" date="2016" name="Sci. Rep.">
        <title>Molecular characterization of firefly nuptial gifts: a multi-omics approach sheds light on postcopulatory sexual selection.</title>
        <authorList>
            <person name="Al-Wathiqui N."/>
            <person name="Fallon T.R."/>
            <person name="South A."/>
            <person name="Weng J.K."/>
            <person name="Lewis S.M."/>
        </authorList>
    </citation>
    <scope>NUCLEOTIDE SEQUENCE</scope>
</reference>
<dbReference type="EMBL" id="GEZM01051058">
    <property type="protein sequence ID" value="JAV75205.1"/>
    <property type="molecule type" value="Transcribed_RNA"/>
</dbReference>
<accession>A0A1Y1LTH9</accession>
<organism evidence="1">
    <name type="scientific">Photinus pyralis</name>
    <name type="common">Common eastern firefly</name>
    <name type="synonym">Lampyris pyralis</name>
    <dbReference type="NCBI Taxonomy" id="7054"/>
    <lineage>
        <taxon>Eukaryota</taxon>
        <taxon>Metazoa</taxon>
        <taxon>Ecdysozoa</taxon>
        <taxon>Arthropoda</taxon>
        <taxon>Hexapoda</taxon>
        <taxon>Insecta</taxon>
        <taxon>Pterygota</taxon>
        <taxon>Neoptera</taxon>
        <taxon>Endopterygota</taxon>
        <taxon>Coleoptera</taxon>
        <taxon>Polyphaga</taxon>
        <taxon>Elateriformia</taxon>
        <taxon>Elateroidea</taxon>
        <taxon>Lampyridae</taxon>
        <taxon>Lampyrinae</taxon>
        <taxon>Photinus</taxon>
    </lineage>
</organism>
<proteinExistence type="predicted"/>
<sequence>MDWEGGALCQCVSSEKLIDPGKSKGLTPENCYKILEEVINSFKSLGTVPVKIDISLLDEGRGLKDMLMNHNAKWHKSCRLKLTSKTMEGLTKKRLREPEPNALQGLCHFALWFINVSPPLFIYSAFTPPNSVLCLQCML</sequence>
<name>A0A1Y1LTH9_PHOPY</name>